<dbReference type="InterPro" id="IPR051844">
    <property type="entry name" value="USH2_Complex_Protein"/>
</dbReference>
<dbReference type="InterPro" id="IPR001478">
    <property type="entry name" value="PDZ"/>
</dbReference>
<dbReference type="Gene3D" id="2.30.42.10">
    <property type="match status" value="1"/>
</dbReference>
<dbReference type="GO" id="GO:0007605">
    <property type="term" value="P:sensory perception of sound"/>
    <property type="evidence" value="ECO:0007669"/>
    <property type="project" value="TreeGrafter"/>
</dbReference>
<feature type="compositionally biased region" description="Polar residues" evidence="4">
    <location>
        <begin position="1"/>
        <end position="11"/>
    </location>
</feature>
<keyword evidence="2" id="KW-0677">Repeat</keyword>
<dbReference type="AlphaFoldDB" id="A0AAN8KFM7"/>
<dbReference type="GO" id="GO:0060088">
    <property type="term" value="P:auditory receptor cell stereocilium organization"/>
    <property type="evidence" value="ECO:0007669"/>
    <property type="project" value="TreeGrafter"/>
</dbReference>
<evidence type="ECO:0000256" key="4">
    <source>
        <dbReference type="SAM" id="MobiDB-lite"/>
    </source>
</evidence>
<dbReference type="PANTHER" id="PTHR23116:SF29">
    <property type="entry name" value="PDZ DOMAIN-CONTAINING PROTEIN 7"/>
    <property type="match status" value="1"/>
</dbReference>
<dbReference type="GO" id="GO:0002142">
    <property type="term" value="C:stereocilia ankle link complex"/>
    <property type="evidence" value="ECO:0007669"/>
    <property type="project" value="TreeGrafter"/>
</dbReference>
<dbReference type="SUPFAM" id="SSF50156">
    <property type="entry name" value="PDZ domain-like"/>
    <property type="match status" value="1"/>
</dbReference>
<dbReference type="PANTHER" id="PTHR23116">
    <property type="entry name" value="PDZ DOMAIN CONTAINING WHIRLIN AND HARMONIN-RELATED"/>
    <property type="match status" value="1"/>
</dbReference>
<reference evidence="6 7" key="1">
    <citation type="submission" date="2021-04" db="EMBL/GenBank/DDBJ databases">
        <authorList>
            <person name="De Guttry C."/>
            <person name="Zahm M."/>
            <person name="Klopp C."/>
            <person name="Cabau C."/>
            <person name="Louis A."/>
            <person name="Berthelot C."/>
            <person name="Parey E."/>
            <person name="Roest Crollius H."/>
            <person name="Montfort J."/>
            <person name="Robinson-Rechavi M."/>
            <person name="Bucao C."/>
            <person name="Bouchez O."/>
            <person name="Gislard M."/>
            <person name="Lluch J."/>
            <person name="Milhes M."/>
            <person name="Lampietro C."/>
            <person name="Lopez Roques C."/>
            <person name="Donnadieu C."/>
            <person name="Braasch I."/>
            <person name="Desvignes T."/>
            <person name="Postlethwait J."/>
            <person name="Bobe J."/>
            <person name="Wedekind C."/>
            <person name="Guiguen Y."/>
        </authorList>
    </citation>
    <scope>NUCLEOTIDE SEQUENCE [LARGE SCALE GENOMIC DNA]</scope>
    <source>
        <strain evidence="6">Cs_M1</strain>
        <tissue evidence="6">Blood</tissue>
    </source>
</reference>
<feature type="region of interest" description="Disordered" evidence="4">
    <location>
        <begin position="1"/>
        <end position="45"/>
    </location>
</feature>
<name>A0AAN8KFM7_9TELE</name>
<proteinExistence type="predicted"/>
<evidence type="ECO:0000313" key="6">
    <source>
        <dbReference type="EMBL" id="KAK6293814.1"/>
    </source>
</evidence>
<accession>A0AAN8KFM7</accession>
<evidence type="ECO:0000256" key="1">
    <source>
        <dbReference type="ARBA" id="ARBA00004316"/>
    </source>
</evidence>
<comment type="caution">
    <text evidence="6">The sequence shown here is derived from an EMBL/GenBank/DDBJ whole genome shotgun (WGS) entry which is preliminary data.</text>
</comment>
<evidence type="ECO:0000256" key="3">
    <source>
        <dbReference type="ARBA" id="ARBA00023273"/>
    </source>
</evidence>
<sequence length="118" mass="12967">MNSSEVNSLPQSPEDYHGGFQLQPAQDFERGLHPPHQSISISGGMESKLQPMIHMEKIFPGGAASTSDVLKVRYELVSVDGESLQRVTHQYAVDVFSNKAKDPMVFVVKISKGPQEPS</sequence>
<dbReference type="PROSITE" id="PS50106">
    <property type="entry name" value="PDZ"/>
    <property type="match status" value="1"/>
</dbReference>
<evidence type="ECO:0000259" key="5">
    <source>
        <dbReference type="PROSITE" id="PS50106"/>
    </source>
</evidence>
<evidence type="ECO:0000256" key="2">
    <source>
        <dbReference type="ARBA" id="ARBA00022737"/>
    </source>
</evidence>
<protein>
    <recommendedName>
        <fullName evidence="5">PDZ domain-containing protein</fullName>
    </recommendedName>
</protein>
<keyword evidence="3" id="KW-0966">Cell projection</keyword>
<dbReference type="Proteomes" id="UP001356427">
    <property type="component" value="Unassembled WGS sequence"/>
</dbReference>
<dbReference type="GO" id="GO:0005929">
    <property type="term" value="C:cilium"/>
    <property type="evidence" value="ECO:0007669"/>
    <property type="project" value="TreeGrafter"/>
</dbReference>
<feature type="domain" description="PDZ" evidence="5">
    <location>
        <begin position="39"/>
        <end position="111"/>
    </location>
</feature>
<dbReference type="GO" id="GO:0032426">
    <property type="term" value="C:stereocilium tip"/>
    <property type="evidence" value="ECO:0007669"/>
    <property type="project" value="TreeGrafter"/>
</dbReference>
<comment type="subcellular location">
    <subcellularLocation>
        <location evidence="1">Cell projection</location>
    </subcellularLocation>
</comment>
<gene>
    <name evidence="6" type="ORF">J4Q44_G00361400</name>
</gene>
<dbReference type="EMBL" id="JAGTTL010000036">
    <property type="protein sequence ID" value="KAK6293814.1"/>
    <property type="molecule type" value="Genomic_DNA"/>
</dbReference>
<dbReference type="InterPro" id="IPR036034">
    <property type="entry name" value="PDZ_sf"/>
</dbReference>
<dbReference type="GO" id="GO:0005886">
    <property type="term" value="C:plasma membrane"/>
    <property type="evidence" value="ECO:0007669"/>
    <property type="project" value="TreeGrafter"/>
</dbReference>
<evidence type="ECO:0000313" key="7">
    <source>
        <dbReference type="Proteomes" id="UP001356427"/>
    </source>
</evidence>
<organism evidence="6 7">
    <name type="scientific">Coregonus suidteri</name>
    <dbReference type="NCBI Taxonomy" id="861788"/>
    <lineage>
        <taxon>Eukaryota</taxon>
        <taxon>Metazoa</taxon>
        <taxon>Chordata</taxon>
        <taxon>Craniata</taxon>
        <taxon>Vertebrata</taxon>
        <taxon>Euteleostomi</taxon>
        <taxon>Actinopterygii</taxon>
        <taxon>Neopterygii</taxon>
        <taxon>Teleostei</taxon>
        <taxon>Protacanthopterygii</taxon>
        <taxon>Salmoniformes</taxon>
        <taxon>Salmonidae</taxon>
        <taxon>Coregoninae</taxon>
        <taxon>Coregonus</taxon>
    </lineage>
</organism>
<keyword evidence="7" id="KW-1185">Reference proteome</keyword>